<dbReference type="OrthoDB" id="9810250at2"/>
<dbReference type="SUPFAM" id="SSF46689">
    <property type="entry name" value="Homeodomain-like"/>
    <property type="match status" value="1"/>
</dbReference>
<dbReference type="Pfam" id="PF14278">
    <property type="entry name" value="TetR_C_8"/>
    <property type="match status" value="1"/>
</dbReference>
<proteinExistence type="predicted"/>
<dbReference type="Gene3D" id="1.10.357.10">
    <property type="entry name" value="Tetracycline Repressor, domain 2"/>
    <property type="match status" value="1"/>
</dbReference>
<evidence type="ECO:0000313" key="5">
    <source>
        <dbReference type="Proteomes" id="UP000277864"/>
    </source>
</evidence>
<dbReference type="GO" id="GO:0003677">
    <property type="term" value="F:DNA binding"/>
    <property type="evidence" value="ECO:0007669"/>
    <property type="project" value="UniProtKB-UniRule"/>
</dbReference>
<accession>A0A429Z6N0</accession>
<gene>
    <name evidence="4" type="ORF">C7P63_06185</name>
</gene>
<keyword evidence="5" id="KW-1185">Reference proteome</keyword>
<dbReference type="Proteomes" id="UP000277864">
    <property type="component" value="Unassembled WGS sequence"/>
</dbReference>
<reference evidence="4 5" key="1">
    <citation type="submission" date="2018-03" db="EMBL/GenBank/DDBJ databases">
        <authorList>
            <person name="Gulvik C.A."/>
        </authorList>
    </citation>
    <scope>NUCLEOTIDE SEQUENCE [LARGE SCALE GENOMIC DNA]</scope>
    <source>
        <strain evidence="4 5">JCM 31581</strain>
    </source>
</reference>
<dbReference type="InterPro" id="IPR050624">
    <property type="entry name" value="HTH-type_Tx_Regulator"/>
</dbReference>
<dbReference type="PANTHER" id="PTHR43479">
    <property type="entry name" value="ACREF/ENVCD OPERON REPRESSOR-RELATED"/>
    <property type="match status" value="1"/>
</dbReference>
<dbReference type="InterPro" id="IPR039532">
    <property type="entry name" value="TetR_C_Firmicutes"/>
</dbReference>
<dbReference type="PROSITE" id="PS50977">
    <property type="entry name" value="HTH_TETR_2"/>
    <property type="match status" value="1"/>
</dbReference>
<evidence type="ECO:0000256" key="1">
    <source>
        <dbReference type="ARBA" id="ARBA00023125"/>
    </source>
</evidence>
<dbReference type="RefSeq" id="WP_125943292.1">
    <property type="nucleotide sequence ID" value="NZ_PXZH01000002.1"/>
</dbReference>
<evidence type="ECO:0000259" key="3">
    <source>
        <dbReference type="PROSITE" id="PS50977"/>
    </source>
</evidence>
<dbReference type="InterPro" id="IPR001647">
    <property type="entry name" value="HTH_TetR"/>
</dbReference>
<dbReference type="InterPro" id="IPR009057">
    <property type="entry name" value="Homeodomain-like_sf"/>
</dbReference>
<evidence type="ECO:0000313" key="4">
    <source>
        <dbReference type="EMBL" id="RST89359.1"/>
    </source>
</evidence>
<evidence type="ECO:0000256" key="2">
    <source>
        <dbReference type="PROSITE-ProRule" id="PRU00335"/>
    </source>
</evidence>
<feature type="DNA-binding region" description="H-T-H motif" evidence="2">
    <location>
        <begin position="27"/>
        <end position="46"/>
    </location>
</feature>
<feature type="domain" description="HTH tetR-type" evidence="3">
    <location>
        <begin position="4"/>
        <end position="64"/>
    </location>
</feature>
<comment type="caution">
    <text evidence="4">The sequence shown here is derived from an EMBL/GenBank/DDBJ whole genome shotgun (WGS) entry which is preliminary data.</text>
</comment>
<name>A0A429Z6N0_9ENTE</name>
<sequence>MAHQYTKKLIQDTFIKMLNERPLKRITVKDLTIACDLNRNAFYYYYADIYELLSEIFRTELQAVIDEYNQTLSWEKSFMVATKLALNNKTALYHVYDSMQREELTSYIFNTSGNIMEKYVEHESEQLEALNQDKQLITSFYQCALTGMVLHWIETGMKEDPEQVIKRVGYLFDGNIQASLLRSSHSPRI</sequence>
<keyword evidence="1 2" id="KW-0238">DNA-binding</keyword>
<dbReference type="EMBL" id="PXZH01000002">
    <property type="protein sequence ID" value="RST89359.1"/>
    <property type="molecule type" value="Genomic_DNA"/>
</dbReference>
<dbReference type="AlphaFoldDB" id="A0A429Z6N0"/>
<protein>
    <submittedName>
        <fullName evidence="4">TetR family transcriptional regulator</fullName>
    </submittedName>
</protein>
<dbReference type="PANTHER" id="PTHR43479:SF7">
    <property type="entry name" value="TETR-FAMILY TRANSCRIPTIONAL REGULATOR"/>
    <property type="match status" value="1"/>
</dbReference>
<organism evidence="4 5">
    <name type="scientific">Vagococcus humatus</name>
    <dbReference type="NCBI Taxonomy" id="1889241"/>
    <lineage>
        <taxon>Bacteria</taxon>
        <taxon>Bacillati</taxon>
        <taxon>Bacillota</taxon>
        <taxon>Bacilli</taxon>
        <taxon>Lactobacillales</taxon>
        <taxon>Enterococcaceae</taxon>
        <taxon>Vagococcus</taxon>
    </lineage>
</organism>